<dbReference type="GO" id="GO:0046872">
    <property type="term" value="F:metal ion binding"/>
    <property type="evidence" value="ECO:0007669"/>
    <property type="project" value="UniProtKB-KW"/>
</dbReference>
<dbReference type="PANTHER" id="PTHR22748:SF28">
    <property type="entry name" value="OR APYRIMIDINIC SITE) LYASE, PUTATIVE-RELATED"/>
    <property type="match status" value="1"/>
</dbReference>
<dbReference type="InterPro" id="IPR005135">
    <property type="entry name" value="Endo/exonuclease/phosphatase"/>
</dbReference>
<feature type="domain" description="Endonuclease/exonuclease/phosphatase" evidence="8">
    <location>
        <begin position="24"/>
        <end position="186"/>
    </location>
</feature>
<dbReference type="AlphaFoldDB" id="A0A0S4KDR1"/>
<dbReference type="GO" id="GO:0003906">
    <property type="term" value="F:DNA-(apurinic or apyrimidinic site) endonuclease activity"/>
    <property type="evidence" value="ECO:0007669"/>
    <property type="project" value="TreeGrafter"/>
</dbReference>
<dbReference type="SUPFAM" id="SSF56219">
    <property type="entry name" value="DNase I-like"/>
    <property type="match status" value="1"/>
</dbReference>
<evidence type="ECO:0000259" key="8">
    <source>
        <dbReference type="Pfam" id="PF03372"/>
    </source>
</evidence>
<dbReference type="GO" id="GO:0008311">
    <property type="term" value="F:double-stranded DNA 3'-5' DNA exonuclease activity"/>
    <property type="evidence" value="ECO:0007669"/>
    <property type="project" value="TreeGrafter"/>
</dbReference>
<dbReference type="OMA" id="KCMYRPP"/>
<evidence type="ECO:0000313" key="10">
    <source>
        <dbReference type="Proteomes" id="UP000051952"/>
    </source>
</evidence>
<evidence type="ECO:0000256" key="3">
    <source>
        <dbReference type="ARBA" id="ARBA00022801"/>
    </source>
</evidence>
<keyword evidence="9" id="KW-0540">Nuclease</keyword>
<feature type="site" description="Transition state stabilizer" evidence="6">
    <location>
        <position position="168"/>
    </location>
</feature>
<keyword evidence="2 5" id="KW-0479">Metal-binding</keyword>
<feature type="binding site" evidence="5">
    <location>
        <position position="7"/>
    </location>
    <ligand>
        <name>Mg(2+)</name>
        <dbReference type="ChEBI" id="CHEBI:18420"/>
        <label>1</label>
    </ligand>
</feature>
<proteinExistence type="inferred from homology"/>
<protein>
    <submittedName>
        <fullName evidence="9">Apurinic apyrimidinic endonuclease, putative</fullName>
    </submittedName>
</protein>
<feature type="binding site" evidence="5">
    <location>
        <position position="41"/>
    </location>
    <ligand>
        <name>Mg(2+)</name>
        <dbReference type="ChEBI" id="CHEBI:18420"/>
        <label>1</label>
    </ligand>
</feature>
<dbReference type="GO" id="GO:0008081">
    <property type="term" value="F:phosphoric diester hydrolase activity"/>
    <property type="evidence" value="ECO:0007669"/>
    <property type="project" value="TreeGrafter"/>
</dbReference>
<comment type="cofactor">
    <cofactor evidence="5">
        <name>Mg(2+)</name>
        <dbReference type="ChEBI" id="CHEBI:18420"/>
    </cofactor>
    <cofactor evidence="5">
        <name>Mn(2+)</name>
        <dbReference type="ChEBI" id="CHEBI:29035"/>
    </cofactor>
    <text evidence="5">Probably binds two magnesium or manganese ions per subunit.</text>
</comment>
<keyword evidence="9" id="KW-0255">Endonuclease</keyword>
<gene>
    <name evidence="9" type="ORF">BSAL_49595</name>
</gene>
<dbReference type="Proteomes" id="UP000051952">
    <property type="component" value="Unassembled WGS sequence"/>
</dbReference>
<dbReference type="Pfam" id="PF03372">
    <property type="entry name" value="Exo_endo_phos"/>
    <property type="match status" value="1"/>
</dbReference>
<keyword evidence="5" id="KW-0464">Manganese</keyword>
<name>A0A0S4KDR1_BODSA</name>
<dbReference type="EMBL" id="CYKH01000021">
    <property type="protein sequence ID" value="CUI10896.1"/>
    <property type="molecule type" value="Genomic_DNA"/>
</dbReference>
<dbReference type="GO" id="GO:0005634">
    <property type="term" value="C:nucleus"/>
    <property type="evidence" value="ECO:0007669"/>
    <property type="project" value="TreeGrafter"/>
</dbReference>
<dbReference type="PROSITE" id="PS51435">
    <property type="entry name" value="AP_NUCLEASE_F1_4"/>
    <property type="match status" value="1"/>
</dbReference>
<dbReference type="PANTHER" id="PTHR22748">
    <property type="entry name" value="AP ENDONUCLEASE"/>
    <property type="match status" value="1"/>
</dbReference>
<evidence type="ECO:0000256" key="6">
    <source>
        <dbReference type="PIRSR" id="PIRSR604808-3"/>
    </source>
</evidence>
<keyword evidence="10" id="KW-1185">Reference proteome</keyword>
<dbReference type="PROSITE" id="PS00726">
    <property type="entry name" value="AP_NUCLEASE_F1_1"/>
    <property type="match status" value="1"/>
</dbReference>
<evidence type="ECO:0000256" key="1">
    <source>
        <dbReference type="ARBA" id="ARBA00007092"/>
    </source>
</evidence>
<dbReference type="GO" id="GO:0003677">
    <property type="term" value="F:DNA binding"/>
    <property type="evidence" value="ECO:0007669"/>
    <property type="project" value="InterPro"/>
</dbReference>
<organism evidence="9 10">
    <name type="scientific">Bodo saltans</name>
    <name type="common">Flagellated protozoan</name>
    <dbReference type="NCBI Taxonomy" id="75058"/>
    <lineage>
        <taxon>Eukaryota</taxon>
        <taxon>Discoba</taxon>
        <taxon>Euglenozoa</taxon>
        <taxon>Kinetoplastea</taxon>
        <taxon>Metakinetoplastina</taxon>
        <taxon>Eubodonida</taxon>
        <taxon>Bodonidae</taxon>
        <taxon>Bodo</taxon>
    </lineage>
</organism>
<dbReference type="InterPro" id="IPR020847">
    <property type="entry name" value="AP_endonuclease_F1_BS"/>
</dbReference>
<comment type="similarity">
    <text evidence="1">Belongs to the DNA repair enzymes AP/ExoA family.</text>
</comment>
<accession>A0A0S4KDR1</accession>
<evidence type="ECO:0000256" key="7">
    <source>
        <dbReference type="SAM" id="MobiDB-lite"/>
    </source>
</evidence>
<keyword evidence="3" id="KW-0378">Hydrolase</keyword>
<reference evidence="10" key="1">
    <citation type="submission" date="2015-09" db="EMBL/GenBank/DDBJ databases">
        <authorList>
            <consortium name="Pathogen Informatics"/>
        </authorList>
    </citation>
    <scope>NUCLEOTIDE SEQUENCE [LARGE SCALE GENOMIC DNA]</scope>
    <source>
        <strain evidence="10">Lake Konstanz</strain>
    </source>
</reference>
<dbReference type="OrthoDB" id="391817at2759"/>
<keyword evidence="4 5" id="KW-0460">Magnesium</keyword>
<evidence type="ECO:0000256" key="5">
    <source>
        <dbReference type="PIRSR" id="PIRSR604808-2"/>
    </source>
</evidence>
<feature type="binding site" evidence="5">
    <location>
        <position position="166"/>
    </location>
    <ligand>
        <name>Mg(2+)</name>
        <dbReference type="ChEBI" id="CHEBI:18420"/>
        <label>1</label>
    </ligand>
</feature>
<feature type="region of interest" description="Disordered" evidence="7">
    <location>
        <begin position="714"/>
        <end position="762"/>
    </location>
</feature>
<sequence length="769" mass="84174">MFLVSWNVAAWTTTTAAIRGAFGSLESFLQKLDADILCLQETKIGKKKLDADEVSCGAADRPGFPIAGYESFWCYCTEKGMNGVCTFVRSGLTHRVDARPFGDDTLDNEGRCIVTYHSHFTLFNVYVPNSRGGDRQAYKTRFLTALKGAMNRAREETKRPVILVGDMNFTYRTEDCHFSNRKLCLQSLATALRVAACNGEENSATAAEPVSTSTAPNLYSKRHPLHDYEVEMLIKCIPLLHEHVVQKLGRPTYLEQQLYHDAATILNATSSPEEVQRRTRYLHAAAERVDVLRQALRANHEQQQFSSKNNKNVTSNTTTTTAAEMLGKGANRNVTGNGGSDDEVNHTDEGNDENGSSTSAFRDYVWVDSLIRGSPNAINERNEILYLTSECVGVPCHHRGDAEFAISLLTDPIHPMIDTFTEFTEVARTKERSVNLLRLPGCPRRTVMGIATPGPGEEDSAAVVMTTFPQPFTCWDQYRNKRYDNEGNRIDYVFVDASLLQQVDCVTVAPPPHSSDINTINSSSSTMAPIGSSACDNVVASQISSTRDTLLSGLNGPERRAGLVRATANGRYSAAPTSGGGMEKLRDVDKFLMFQSSSALQQQQNRHTPPHIAQQPQHHRNTGLLITPPQFSDHIGVTIVLEPRLLPAAAHGITPTTTTTTKYFLVPRDAGKAVLDPSGVLFRRKSGNLMSMFAKKAAVAAATASASVAAVQPNNNTTASSSSSPFSDTNSSRKRERDQEAHTHQPPPATTSQQSSSSRNVEVIIVVDD</sequence>
<dbReference type="Gene3D" id="3.60.10.10">
    <property type="entry name" value="Endonuclease/exonuclease/phosphatase"/>
    <property type="match status" value="2"/>
</dbReference>
<dbReference type="InterPro" id="IPR004808">
    <property type="entry name" value="AP_endonuc_1"/>
</dbReference>
<dbReference type="VEuPathDB" id="TriTrypDB:BSAL_49595"/>
<dbReference type="InterPro" id="IPR036691">
    <property type="entry name" value="Endo/exonu/phosph_ase_sf"/>
</dbReference>
<evidence type="ECO:0000256" key="4">
    <source>
        <dbReference type="ARBA" id="ARBA00022842"/>
    </source>
</evidence>
<evidence type="ECO:0000256" key="2">
    <source>
        <dbReference type="ARBA" id="ARBA00022723"/>
    </source>
</evidence>
<evidence type="ECO:0000313" key="9">
    <source>
        <dbReference type="EMBL" id="CUI10896.1"/>
    </source>
</evidence>
<feature type="compositionally biased region" description="Basic and acidic residues" evidence="7">
    <location>
        <begin position="731"/>
        <end position="743"/>
    </location>
</feature>
<feature type="region of interest" description="Disordered" evidence="7">
    <location>
        <begin position="325"/>
        <end position="358"/>
    </location>
</feature>
<feature type="compositionally biased region" description="Low complexity" evidence="7">
    <location>
        <begin position="714"/>
        <end position="730"/>
    </location>
</feature>
<dbReference type="GO" id="GO:0006284">
    <property type="term" value="P:base-excision repair"/>
    <property type="evidence" value="ECO:0007669"/>
    <property type="project" value="TreeGrafter"/>
</dbReference>
<feature type="binding site" evidence="5">
    <location>
        <position position="168"/>
    </location>
    <ligand>
        <name>Mg(2+)</name>
        <dbReference type="ChEBI" id="CHEBI:18420"/>
        <label>1</label>
    </ligand>
</feature>